<dbReference type="InterPro" id="IPR020846">
    <property type="entry name" value="MFS_dom"/>
</dbReference>
<name>A0A1K9ZXM3_9GAMM</name>
<evidence type="ECO:0000256" key="1">
    <source>
        <dbReference type="ARBA" id="ARBA00004651"/>
    </source>
</evidence>
<dbReference type="PANTHER" id="PTHR43528">
    <property type="entry name" value="ALPHA-KETOGLUTARATE PERMEASE"/>
    <property type="match status" value="1"/>
</dbReference>
<evidence type="ECO:0000256" key="6">
    <source>
        <dbReference type="ARBA" id="ARBA00022989"/>
    </source>
</evidence>
<feature type="transmembrane region" description="Helical" evidence="8">
    <location>
        <begin position="281"/>
        <end position="300"/>
    </location>
</feature>
<proteinExistence type="predicted"/>
<keyword evidence="2" id="KW-0813">Transport</keyword>
<protein>
    <submittedName>
        <fullName evidence="11">Permease</fullName>
    </submittedName>
</protein>
<dbReference type="Gene3D" id="1.20.1250.20">
    <property type="entry name" value="MFS general substrate transporter like domains"/>
    <property type="match status" value="1"/>
</dbReference>
<feature type="transmembrane region" description="Helical" evidence="8">
    <location>
        <begin position="368"/>
        <end position="386"/>
    </location>
</feature>
<evidence type="ECO:0000256" key="4">
    <source>
        <dbReference type="ARBA" id="ARBA00022692"/>
    </source>
</evidence>
<evidence type="ECO:0000256" key="2">
    <source>
        <dbReference type="ARBA" id="ARBA00022448"/>
    </source>
</evidence>
<keyword evidence="3" id="KW-1003">Cell membrane</keyword>
<evidence type="ECO:0000256" key="8">
    <source>
        <dbReference type="SAM" id="Phobius"/>
    </source>
</evidence>
<dbReference type="EMBL" id="FPLJ01000145">
    <property type="protein sequence ID" value="SGZ04162.1"/>
    <property type="molecule type" value="Genomic_DNA"/>
</dbReference>
<evidence type="ECO:0000313" key="10">
    <source>
        <dbReference type="EMBL" id="SGZ04162.1"/>
    </source>
</evidence>
<evidence type="ECO:0000259" key="9">
    <source>
        <dbReference type="PROSITE" id="PS50850"/>
    </source>
</evidence>
<evidence type="ECO:0000256" key="5">
    <source>
        <dbReference type="ARBA" id="ARBA00022847"/>
    </source>
</evidence>
<evidence type="ECO:0000313" key="12">
    <source>
        <dbReference type="Proteomes" id="UP000182660"/>
    </source>
</evidence>
<evidence type="ECO:0000256" key="7">
    <source>
        <dbReference type="ARBA" id="ARBA00023136"/>
    </source>
</evidence>
<dbReference type="Proteomes" id="UP000182660">
    <property type="component" value="Unassembled WGS sequence"/>
</dbReference>
<feature type="transmembrane region" description="Helical" evidence="8">
    <location>
        <begin position="105"/>
        <end position="125"/>
    </location>
</feature>
<dbReference type="GO" id="GO:0005886">
    <property type="term" value="C:plasma membrane"/>
    <property type="evidence" value="ECO:0007669"/>
    <property type="project" value="UniProtKB-SubCell"/>
</dbReference>
<dbReference type="RefSeq" id="WP_211705612.1">
    <property type="nucleotide sequence ID" value="NZ_CAWQZC010000047.1"/>
</dbReference>
<dbReference type="GeneID" id="61298203"/>
<accession>A0A1K9ZXM3</accession>
<feature type="transmembrane region" description="Helical" evidence="8">
    <location>
        <begin position="343"/>
        <end position="362"/>
    </location>
</feature>
<dbReference type="GO" id="GO:0015293">
    <property type="term" value="F:symporter activity"/>
    <property type="evidence" value="ECO:0007669"/>
    <property type="project" value="UniProtKB-KW"/>
</dbReference>
<feature type="transmembrane region" description="Helical" evidence="8">
    <location>
        <begin position="20"/>
        <end position="41"/>
    </location>
</feature>
<dbReference type="InterPro" id="IPR011701">
    <property type="entry name" value="MFS"/>
</dbReference>
<keyword evidence="12" id="KW-1185">Reference proteome</keyword>
<feature type="transmembrane region" description="Helical" evidence="8">
    <location>
        <begin position="306"/>
        <end position="331"/>
    </location>
</feature>
<feature type="transmembrane region" description="Helical" evidence="8">
    <location>
        <begin position="178"/>
        <end position="199"/>
    </location>
</feature>
<organism evidence="11 13">
    <name type="scientific">Moritella viscosa</name>
    <dbReference type="NCBI Taxonomy" id="80854"/>
    <lineage>
        <taxon>Bacteria</taxon>
        <taxon>Pseudomonadati</taxon>
        <taxon>Pseudomonadota</taxon>
        <taxon>Gammaproteobacteria</taxon>
        <taxon>Alteromonadales</taxon>
        <taxon>Moritellaceae</taxon>
        <taxon>Moritella</taxon>
    </lineage>
</organism>
<dbReference type="Pfam" id="PF07690">
    <property type="entry name" value="MFS_1"/>
    <property type="match status" value="1"/>
</dbReference>
<feature type="transmembrane region" description="Helical" evidence="8">
    <location>
        <begin position="79"/>
        <end position="99"/>
    </location>
</feature>
<keyword evidence="6 8" id="KW-1133">Transmembrane helix</keyword>
<sequence>MIRLTWKQKIGAVTGNALEFYDIAVFASISGFISVLFSHQGIEHAEYVVWGIFALRFLVRPLGGLVIGHYAKNHGVRSALILTNLMIGLATLSMAFMPVEALGKYIVVAFLLLQIVQAFSFGGEYPTLISYLHQGTDQADKSKTSSLIVASSLAGVVISLVVVYALNQLLTVEEMNNYGWRLPLLVGVLNTLMSLYVRLSLPALPLVKTVIRPMQRSRLIFRIFMVTIIGAVIFYTQNFASKMIGEELKIENLPLINSLLLLSTLAFVGWFTDKYSSVTQVFRFSSIALALCSIPLFLLLSSGDQVYMGISIFLFTLISGALLGNLAAVLWQESEGDIISLGFGYNIALSLFGGATPLIIGLLIPKGFAFVGLYVALAAIPALVILSRPNTKVNTKIQTAR</sequence>
<evidence type="ECO:0000313" key="13">
    <source>
        <dbReference type="Proteomes" id="UP000183794"/>
    </source>
</evidence>
<dbReference type="EMBL" id="FPLD01000131">
    <property type="protein sequence ID" value="SGZ17089.1"/>
    <property type="molecule type" value="Genomic_DNA"/>
</dbReference>
<feature type="transmembrane region" description="Helical" evidence="8">
    <location>
        <begin position="255"/>
        <end position="272"/>
    </location>
</feature>
<dbReference type="PROSITE" id="PS50850">
    <property type="entry name" value="MFS"/>
    <property type="match status" value="1"/>
</dbReference>
<gene>
    <name evidence="10" type="ORF">MT2528_4762</name>
    <name evidence="11" type="ORF">NVI5450_4458</name>
</gene>
<comment type="subcellular location">
    <subcellularLocation>
        <location evidence="1">Cell membrane</location>
        <topology evidence="1">Multi-pass membrane protein</topology>
    </subcellularLocation>
</comment>
<keyword evidence="4 8" id="KW-0812">Transmembrane</keyword>
<dbReference type="InterPro" id="IPR036259">
    <property type="entry name" value="MFS_trans_sf"/>
</dbReference>
<feature type="transmembrane region" description="Helical" evidence="8">
    <location>
        <begin position="47"/>
        <end position="67"/>
    </location>
</feature>
<reference evidence="10 12" key="2">
    <citation type="submission" date="2016-11" db="EMBL/GenBank/DDBJ databases">
        <authorList>
            <person name="Klemetsen T."/>
        </authorList>
    </citation>
    <scope>NUCLEOTIDE SEQUENCE [LARGE SCALE GENOMIC DNA]</scope>
    <source>
        <strain evidence="10">MT 2528</strain>
    </source>
</reference>
<dbReference type="PANTHER" id="PTHR43528:SF1">
    <property type="entry name" value="ALPHA-KETOGLUTARATE PERMEASE"/>
    <property type="match status" value="1"/>
</dbReference>
<evidence type="ECO:0000256" key="3">
    <source>
        <dbReference type="ARBA" id="ARBA00022475"/>
    </source>
</evidence>
<feature type="transmembrane region" description="Helical" evidence="8">
    <location>
        <begin position="219"/>
        <end position="235"/>
    </location>
</feature>
<evidence type="ECO:0000313" key="11">
    <source>
        <dbReference type="EMBL" id="SGZ17089.1"/>
    </source>
</evidence>
<feature type="domain" description="Major facilitator superfamily (MFS) profile" evidence="9">
    <location>
        <begin position="8"/>
        <end position="401"/>
    </location>
</feature>
<dbReference type="InterPro" id="IPR051084">
    <property type="entry name" value="H+-coupled_symporters"/>
</dbReference>
<keyword evidence="5" id="KW-0769">Symport</keyword>
<dbReference type="AlphaFoldDB" id="A0A1K9ZXM3"/>
<reference evidence="11 13" key="1">
    <citation type="submission" date="2016-11" db="EMBL/GenBank/DDBJ databases">
        <authorList>
            <person name="Jaros S."/>
            <person name="Januszkiewicz K."/>
            <person name="Wedrychowicz H."/>
        </authorList>
    </citation>
    <scope>NUCLEOTIDE SEQUENCE [LARGE SCALE GENOMIC DNA]</scope>
    <source>
        <strain evidence="11">NVI 5450</strain>
    </source>
</reference>
<keyword evidence="7 8" id="KW-0472">Membrane</keyword>
<dbReference type="Proteomes" id="UP000183794">
    <property type="component" value="Unassembled WGS sequence"/>
</dbReference>
<dbReference type="SUPFAM" id="SSF103473">
    <property type="entry name" value="MFS general substrate transporter"/>
    <property type="match status" value="1"/>
</dbReference>
<feature type="transmembrane region" description="Helical" evidence="8">
    <location>
        <begin position="146"/>
        <end position="166"/>
    </location>
</feature>